<evidence type="ECO:0000313" key="1">
    <source>
        <dbReference type="EMBL" id="AXY72727.1"/>
    </source>
</evidence>
<sequence length="244" mass="28642">MATPFNDITLYLETAYPPHSPEYWEEISLQNYVSDLYIRKMHGYKPPNVTRVSMDASNYKVWNRPWKDGSLVLVAPKFEYDLFLSLDRSGKYQYMLDLIQEGMIQLCEAYNWDRSVLEQAYQEVMDCNFVFKIDYPAKQSKDKKKTAQLSVEKTETITSVFATVTMDGQTKRIKLFDKANKWIYDEIYKWASHAKWFDADRFGIGYKEAAMELWYSVSDDQVTLLLNGQVTDILDYAGFKGRLF</sequence>
<dbReference type="AlphaFoldDB" id="A0A3B7MGK8"/>
<dbReference type="EMBL" id="CP032157">
    <property type="protein sequence ID" value="AXY72727.1"/>
    <property type="molecule type" value="Genomic_DNA"/>
</dbReference>
<proteinExistence type="predicted"/>
<name>A0A3B7MGK8_9BACT</name>
<accession>A0A3B7MGK8</accession>
<dbReference type="Proteomes" id="UP000263900">
    <property type="component" value="Chromosome"/>
</dbReference>
<dbReference type="RefSeq" id="WP_119048565.1">
    <property type="nucleotide sequence ID" value="NZ_CP032157.1"/>
</dbReference>
<dbReference type="KEGG" id="pseg:D3H65_01515"/>
<organism evidence="1 2">
    <name type="scientific">Paraflavitalea soli</name>
    <dbReference type="NCBI Taxonomy" id="2315862"/>
    <lineage>
        <taxon>Bacteria</taxon>
        <taxon>Pseudomonadati</taxon>
        <taxon>Bacteroidota</taxon>
        <taxon>Chitinophagia</taxon>
        <taxon>Chitinophagales</taxon>
        <taxon>Chitinophagaceae</taxon>
        <taxon>Paraflavitalea</taxon>
    </lineage>
</organism>
<protein>
    <submittedName>
        <fullName evidence="1">Uncharacterized protein</fullName>
    </submittedName>
</protein>
<gene>
    <name evidence="1" type="ORF">D3H65_01515</name>
</gene>
<dbReference type="OrthoDB" id="892859at2"/>
<reference evidence="1 2" key="1">
    <citation type="submission" date="2018-09" db="EMBL/GenBank/DDBJ databases">
        <title>Genome sequencing of strain 6GH32-13.</title>
        <authorList>
            <person name="Weon H.-Y."/>
            <person name="Heo J."/>
            <person name="Kwon S.-W."/>
        </authorList>
    </citation>
    <scope>NUCLEOTIDE SEQUENCE [LARGE SCALE GENOMIC DNA]</scope>
    <source>
        <strain evidence="1 2">5GH32-13</strain>
    </source>
</reference>
<keyword evidence="2" id="KW-1185">Reference proteome</keyword>
<evidence type="ECO:0000313" key="2">
    <source>
        <dbReference type="Proteomes" id="UP000263900"/>
    </source>
</evidence>